<dbReference type="EMBL" id="RMBX01000009">
    <property type="protein sequence ID" value="RPD39908.1"/>
    <property type="molecule type" value="Genomic_DNA"/>
</dbReference>
<evidence type="ECO:0000313" key="2">
    <source>
        <dbReference type="Proteomes" id="UP000279089"/>
    </source>
</evidence>
<comment type="caution">
    <text evidence="1">The sequence shown here is derived from an EMBL/GenBank/DDBJ whole genome shotgun (WGS) entry which is preliminary data.</text>
</comment>
<keyword evidence="2" id="KW-1185">Reference proteome</keyword>
<reference evidence="2" key="1">
    <citation type="submission" date="2018-11" db="EMBL/GenBank/DDBJ databases">
        <title>Chitinophaga lutea sp.nov., isolate from arsenic contaminated soil.</title>
        <authorList>
            <person name="Zong Y."/>
        </authorList>
    </citation>
    <scope>NUCLEOTIDE SEQUENCE [LARGE SCALE GENOMIC DNA]</scope>
    <source>
        <strain evidence="2">YLT18</strain>
    </source>
</reference>
<dbReference type="AlphaFoldDB" id="A0A3N4M924"/>
<dbReference type="OrthoDB" id="670608at2"/>
<protein>
    <recommendedName>
        <fullName evidence="3">DUF1801 domain-containing protein</fullName>
    </recommendedName>
</protein>
<sequence>MHQDSQRPYVGFVEGRQMEHPKLVQEGRARMKIFFLEEPLPLADLDKLLLQGLQLAGAKLP</sequence>
<dbReference type="Proteomes" id="UP000279089">
    <property type="component" value="Unassembled WGS sequence"/>
</dbReference>
<proteinExistence type="predicted"/>
<accession>A0A3N4M924</accession>
<dbReference type="RefSeq" id="WP_120517802.1">
    <property type="nucleotide sequence ID" value="NZ_QXZY01000010.1"/>
</dbReference>
<gene>
    <name evidence="1" type="ORF">EG028_17450</name>
</gene>
<evidence type="ECO:0000313" key="1">
    <source>
        <dbReference type="EMBL" id="RPD39908.1"/>
    </source>
</evidence>
<evidence type="ECO:0008006" key="3">
    <source>
        <dbReference type="Google" id="ProtNLM"/>
    </source>
</evidence>
<organism evidence="1 2">
    <name type="scientific">Chitinophaga barathri</name>
    <dbReference type="NCBI Taxonomy" id="1647451"/>
    <lineage>
        <taxon>Bacteria</taxon>
        <taxon>Pseudomonadati</taxon>
        <taxon>Bacteroidota</taxon>
        <taxon>Chitinophagia</taxon>
        <taxon>Chitinophagales</taxon>
        <taxon>Chitinophagaceae</taxon>
        <taxon>Chitinophaga</taxon>
    </lineage>
</organism>
<name>A0A3N4M924_9BACT</name>